<evidence type="ECO:0000313" key="1">
    <source>
        <dbReference type="EMBL" id="QAT88112.1"/>
    </source>
</evidence>
<sequence>MTERDAYIQKMEAEQREATARFREIEAQADLADSEDSLDVLTGARAFSDDVNRELQALRRADERDWERVKAGAEKTRGRLREHLDRAGTHWEGLREGYRRQREAELKELGAQMDGWIAAHQRTRAEDSLLTREELDFLTRGLKTSGELLKNLRHAHGHAWKTARDQYEASWRELQERSRHIRAEGAAAPEGASPP</sequence>
<organism evidence="1 2">
    <name type="scientific">Corallococcus coralloides</name>
    <name type="common">Myxococcus coralloides</name>
    <dbReference type="NCBI Taxonomy" id="184914"/>
    <lineage>
        <taxon>Bacteria</taxon>
        <taxon>Pseudomonadati</taxon>
        <taxon>Myxococcota</taxon>
        <taxon>Myxococcia</taxon>
        <taxon>Myxococcales</taxon>
        <taxon>Cystobacterineae</taxon>
        <taxon>Myxococcaceae</taxon>
        <taxon>Corallococcus</taxon>
    </lineage>
</organism>
<dbReference type="AlphaFoldDB" id="A0A410S1W6"/>
<name>A0A410S1W6_CORCK</name>
<protein>
    <submittedName>
        <fullName evidence="1">Uncharacterized protein</fullName>
    </submittedName>
</protein>
<dbReference type="EMBL" id="CP034669">
    <property type="protein sequence ID" value="QAT88112.1"/>
    <property type="molecule type" value="Genomic_DNA"/>
</dbReference>
<dbReference type="RefSeq" id="WP_128799339.1">
    <property type="nucleotide sequence ID" value="NZ_CP034669.1"/>
</dbReference>
<evidence type="ECO:0000313" key="2">
    <source>
        <dbReference type="Proteomes" id="UP000288758"/>
    </source>
</evidence>
<gene>
    <name evidence="1" type="ORF">EJ065_6585</name>
</gene>
<dbReference type="Proteomes" id="UP000288758">
    <property type="component" value="Chromosome"/>
</dbReference>
<proteinExistence type="predicted"/>
<reference evidence="1 2" key="1">
    <citation type="submission" date="2018-12" db="EMBL/GenBank/DDBJ databases">
        <title>Complete Genome Sequence of the Corallopyronin A producing Myxobacterium Corallococcus coralloides B035.</title>
        <authorList>
            <person name="Bouhired S.M."/>
            <person name="Rupp O."/>
            <person name="Blom J."/>
            <person name="Schaeberle T.F."/>
            <person name="Kehraus S."/>
            <person name="Schiefer A."/>
            <person name="Pfarr K."/>
            <person name="Goesmann A."/>
            <person name="Hoerauf A."/>
            <person name="Koenig G.M."/>
        </authorList>
    </citation>
    <scope>NUCLEOTIDE SEQUENCE [LARGE SCALE GENOMIC DNA]</scope>
    <source>
        <strain evidence="1 2">B035</strain>
    </source>
</reference>
<accession>A0A410S1W6</accession>